<evidence type="ECO:0000313" key="2">
    <source>
        <dbReference type="EMBL" id="EAQ33269.1"/>
    </source>
</evidence>
<dbReference type="NCBIfam" id="TIGR03071">
    <property type="entry name" value="couple_hipA"/>
    <property type="match status" value="1"/>
</dbReference>
<protein>
    <recommendedName>
        <fullName evidence="1">HipA N-terminal subdomain 1 domain-containing protein</fullName>
    </recommendedName>
</protein>
<feature type="domain" description="HipA N-terminal subdomain 1" evidence="1">
    <location>
        <begin position="1"/>
        <end position="50"/>
    </location>
</feature>
<sequence>MNGFPVGELYLKKGRMGFKYATEWLEVDGGRAISLSLPMQKAEITDDSVAVIIF</sequence>
<name>A0ABP2CTU8_9GAMM</name>
<comment type="caution">
    <text evidence="2">The sequence shown here is derived from an EMBL/GenBank/DDBJ whole genome shotgun (WGS) entry which is preliminary data.</text>
</comment>
<dbReference type="InterPro" id="IPR017508">
    <property type="entry name" value="HipA_N1"/>
</dbReference>
<proteinExistence type="predicted"/>
<dbReference type="EMBL" id="AAMX01000001">
    <property type="protein sequence ID" value="EAQ33269.1"/>
    <property type="molecule type" value="Genomic_DNA"/>
</dbReference>
<evidence type="ECO:0000313" key="3">
    <source>
        <dbReference type="Proteomes" id="UP000016543"/>
    </source>
</evidence>
<dbReference type="Pfam" id="PF13657">
    <property type="entry name" value="Couple_hipA"/>
    <property type="match status" value="1"/>
</dbReference>
<evidence type="ECO:0000259" key="1">
    <source>
        <dbReference type="Pfam" id="PF13657"/>
    </source>
</evidence>
<gene>
    <name evidence="2" type="ORF">OS145_02835</name>
</gene>
<reference evidence="2 3" key="1">
    <citation type="submission" date="2006-01" db="EMBL/GenBank/DDBJ databases">
        <authorList>
            <person name="Brettar I."/>
            <person name="Hofle M."/>
            <person name="Ferriera S."/>
            <person name="Johnson J."/>
            <person name="Kravitz S."/>
            <person name="Halpern A."/>
            <person name="Remington K."/>
            <person name="Beeson K."/>
            <person name="Tran B."/>
            <person name="Rogers Y.-H."/>
            <person name="Friedman R."/>
            <person name="Venter J.C."/>
        </authorList>
    </citation>
    <scope>NUCLEOTIDE SEQUENCE [LARGE SCALE GENOMIC DNA]</scope>
    <source>
        <strain evidence="2 3">OS145</strain>
    </source>
</reference>
<accession>A0ABP2CTU8</accession>
<dbReference type="Proteomes" id="UP000016543">
    <property type="component" value="Unassembled WGS sequence"/>
</dbReference>
<keyword evidence="3" id="KW-1185">Reference proteome</keyword>
<organism evidence="2 3">
    <name type="scientific">Idiomarina baltica OS145</name>
    <dbReference type="NCBI Taxonomy" id="314276"/>
    <lineage>
        <taxon>Bacteria</taxon>
        <taxon>Pseudomonadati</taxon>
        <taxon>Pseudomonadota</taxon>
        <taxon>Gammaproteobacteria</taxon>
        <taxon>Alteromonadales</taxon>
        <taxon>Idiomarinaceae</taxon>
        <taxon>Idiomarina</taxon>
    </lineage>
</organism>
<dbReference type="RefSeq" id="WP_006954018.1">
    <property type="nucleotide sequence ID" value="NZ_AAMX01000001.1"/>
</dbReference>